<feature type="coiled-coil region" evidence="1">
    <location>
        <begin position="201"/>
        <end position="253"/>
    </location>
</feature>
<comment type="caution">
    <text evidence="2">The sequence shown here is derived from an EMBL/GenBank/DDBJ whole genome shotgun (WGS) entry which is preliminary data.</text>
</comment>
<keyword evidence="1" id="KW-0175">Coiled coil</keyword>
<proteinExistence type="predicted"/>
<protein>
    <recommendedName>
        <fullName evidence="4">Molecular chaperone DnaJ</fullName>
    </recommendedName>
</protein>
<dbReference type="EMBL" id="DYYI01000060">
    <property type="protein sequence ID" value="HJE19807.1"/>
    <property type="molecule type" value="Genomic_DNA"/>
</dbReference>
<reference evidence="2" key="2">
    <citation type="submission" date="2021-09" db="EMBL/GenBank/DDBJ databases">
        <authorList>
            <person name="Gilroy R."/>
        </authorList>
    </citation>
    <scope>NUCLEOTIDE SEQUENCE</scope>
    <source>
        <strain evidence="2">6019</strain>
    </source>
</reference>
<evidence type="ECO:0000313" key="2">
    <source>
        <dbReference type="EMBL" id="HJE19807.1"/>
    </source>
</evidence>
<dbReference type="Proteomes" id="UP000763505">
    <property type="component" value="Unassembled WGS sequence"/>
</dbReference>
<gene>
    <name evidence="2" type="ORF">K8V35_05595</name>
</gene>
<sequence length="266" mass="31561">MDSEHDSVPFPEFVALQEKVRHLRSHLSERLLERDSLVFIECKRIEMEYMLAVGHLEYKAYELQSVVLRYKRQIEMIQSYESDDLDIEKIEGQLDREFEMYQEQLDAQMDKINESVTYREQVPLSSEEKNRLESLYGQILKQLHPDLNPEISVTNRVLFNNAMAAYENRDLERLKILEEMIDNPATDEIKEDSMPVLVREEKRLSERLDALNIEIEKIKTEFPCSYRNFVTDEEALAEKKAELESVIYQLEDALIRYKAILRSLME</sequence>
<evidence type="ECO:0000256" key="1">
    <source>
        <dbReference type="SAM" id="Coils"/>
    </source>
</evidence>
<name>A0A921DX92_9STAP</name>
<evidence type="ECO:0000313" key="3">
    <source>
        <dbReference type="Proteomes" id="UP000763505"/>
    </source>
</evidence>
<organism evidence="2 3">
    <name type="scientific">Aliicoccus persicus</name>
    <dbReference type="NCBI Taxonomy" id="930138"/>
    <lineage>
        <taxon>Bacteria</taxon>
        <taxon>Bacillati</taxon>
        <taxon>Bacillota</taxon>
        <taxon>Bacilli</taxon>
        <taxon>Bacillales</taxon>
        <taxon>Staphylococcaceae</taxon>
        <taxon>Aliicoccus</taxon>
    </lineage>
</organism>
<reference evidence="2" key="1">
    <citation type="journal article" date="2021" name="PeerJ">
        <title>Extensive microbial diversity within the chicken gut microbiome revealed by metagenomics and culture.</title>
        <authorList>
            <person name="Gilroy R."/>
            <person name="Ravi A."/>
            <person name="Getino M."/>
            <person name="Pursley I."/>
            <person name="Horton D.L."/>
            <person name="Alikhan N.F."/>
            <person name="Baker D."/>
            <person name="Gharbi K."/>
            <person name="Hall N."/>
            <person name="Watson M."/>
            <person name="Adriaenssens E.M."/>
            <person name="Foster-Nyarko E."/>
            <person name="Jarju S."/>
            <person name="Secka A."/>
            <person name="Antonio M."/>
            <person name="Oren A."/>
            <person name="Chaudhuri R.R."/>
            <person name="La Ragione R."/>
            <person name="Hildebrand F."/>
            <person name="Pallen M.J."/>
        </authorList>
    </citation>
    <scope>NUCLEOTIDE SEQUENCE</scope>
    <source>
        <strain evidence="2">6019</strain>
    </source>
</reference>
<dbReference type="AlphaFoldDB" id="A0A921DX92"/>
<evidence type="ECO:0008006" key="4">
    <source>
        <dbReference type="Google" id="ProtNLM"/>
    </source>
</evidence>
<accession>A0A921DX92</accession>